<comment type="caution">
    <text evidence="4">The sequence shown here is derived from an EMBL/GenBank/DDBJ whole genome shotgun (WGS) entry which is preliminary data.</text>
</comment>
<dbReference type="AlphaFoldDB" id="X0YSZ9"/>
<gene>
    <name evidence="4" type="ORF">S01H4_14171</name>
</gene>
<proteinExistence type="inferred from homology"/>
<keyword evidence="2" id="KW-0186">Copper</keyword>
<dbReference type="InterPro" id="IPR003782">
    <property type="entry name" value="SCO1/SenC"/>
</dbReference>
<dbReference type="InterPro" id="IPR036249">
    <property type="entry name" value="Thioredoxin-like_sf"/>
</dbReference>
<dbReference type="Gene3D" id="3.40.30.10">
    <property type="entry name" value="Glutaredoxin"/>
    <property type="match status" value="1"/>
</dbReference>
<evidence type="ECO:0000256" key="2">
    <source>
        <dbReference type="ARBA" id="ARBA00023008"/>
    </source>
</evidence>
<dbReference type="CDD" id="cd02968">
    <property type="entry name" value="SCO"/>
    <property type="match status" value="1"/>
</dbReference>
<sequence>MKMRALKPALILLLATLLQSCNQPLNWHASDVSGRMPDLEFTLTGPEGTDVASRALQGKPALIFFGFTNCPHVCPTTLTQLSVIRKALGPEADNIQIVLVSVDPERDTAEVMKSYTASFGPWLLGLTGSEEVLTTLRESYGVYAAMESSDSKGTYNVMHSTAVFAFDAKGRARLLISDLNDVDAVVSDLKQLIDL</sequence>
<evidence type="ECO:0000313" key="4">
    <source>
        <dbReference type="EMBL" id="GAG59654.1"/>
    </source>
</evidence>
<dbReference type="PROSITE" id="PS51352">
    <property type="entry name" value="THIOREDOXIN_2"/>
    <property type="match status" value="1"/>
</dbReference>
<organism evidence="4">
    <name type="scientific">marine sediment metagenome</name>
    <dbReference type="NCBI Taxonomy" id="412755"/>
    <lineage>
        <taxon>unclassified sequences</taxon>
        <taxon>metagenomes</taxon>
        <taxon>ecological metagenomes</taxon>
    </lineage>
</organism>
<evidence type="ECO:0000259" key="3">
    <source>
        <dbReference type="PROSITE" id="PS51352"/>
    </source>
</evidence>
<comment type="similarity">
    <text evidence="1">Belongs to the SCO1/2 family.</text>
</comment>
<dbReference type="PROSITE" id="PS51257">
    <property type="entry name" value="PROKAR_LIPOPROTEIN"/>
    <property type="match status" value="1"/>
</dbReference>
<reference evidence="4" key="1">
    <citation type="journal article" date="2014" name="Front. Microbiol.">
        <title>High frequency of phylogenetically diverse reductive dehalogenase-homologous genes in deep subseafloor sedimentary metagenomes.</title>
        <authorList>
            <person name="Kawai M."/>
            <person name="Futagami T."/>
            <person name="Toyoda A."/>
            <person name="Takaki Y."/>
            <person name="Nishi S."/>
            <person name="Hori S."/>
            <person name="Arai W."/>
            <person name="Tsubouchi T."/>
            <person name="Morono Y."/>
            <person name="Uchiyama I."/>
            <person name="Ito T."/>
            <person name="Fujiyama A."/>
            <person name="Inagaki F."/>
            <person name="Takami H."/>
        </authorList>
    </citation>
    <scope>NUCLEOTIDE SEQUENCE</scope>
    <source>
        <strain evidence="4">Expedition CK06-06</strain>
    </source>
</reference>
<feature type="domain" description="Thioredoxin" evidence="3">
    <location>
        <begin position="30"/>
        <end position="195"/>
    </location>
</feature>
<dbReference type="PANTHER" id="PTHR12151:SF25">
    <property type="entry name" value="LINALOOL DEHYDRATASE_ISOMERASE DOMAIN-CONTAINING PROTEIN"/>
    <property type="match status" value="1"/>
</dbReference>
<dbReference type="Pfam" id="PF02630">
    <property type="entry name" value="SCO1-SenC"/>
    <property type="match status" value="1"/>
</dbReference>
<dbReference type="EMBL" id="BART01006218">
    <property type="protein sequence ID" value="GAG59654.1"/>
    <property type="molecule type" value="Genomic_DNA"/>
</dbReference>
<evidence type="ECO:0000256" key="1">
    <source>
        <dbReference type="ARBA" id="ARBA00010996"/>
    </source>
</evidence>
<dbReference type="SUPFAM" id="SSF52833">
    <property type="entry name" value="Thioredoxin-like"/>
    <property type="match status" value="1"/>
</dbReference>
<dbReference type="InterPro" id="IPR013766">
    <property type="entry name" value="Thioredoxin_domain"/>
</dbReference>
<dbReference type="PANTHER" id="PTHR12151">
    <property type="entry name" value="ELECTRON TRANSPORT PROTIN SCO1/SENC FAMILY MEMBER"/>
    <property type="match status" value="1"/>
</dbReference>
<name>X0YSZ9_9ZZZZ</name>
<accession>X0YSZ9</accession>
<protein>
    <recommendedName>
        <fullName evidence="3">Thioredoxin domain-containing protein</fullName>
    </recommendedName>
</protein>